<sequence length="510" mass="56079">MSAFSAAFLSGDPRALAFLPDDFRYAEKRAASIRRAAKRSIAAPVLEALRAQASRRPMTPERLASLDALGQPGSVAVVTGQQVGLFLGPLYSFYKAASAVISARALEHETGVRCVPVFWLQTEDHDVEEIDHLDVGEVRVRLQSPHVPRASISELLLGDGVAAALSELRDALGDAPNADEVLALFARHYRRECTWASAFAGVMSELLPSLVILDPRDEVLARAVAGVHQRAFTECDAIARVMLARQSALRDSGFDVQVHVRDGSPLSFVHPEGRSGPRFRVERCSEGWKCIGSEHVVSTVDPLRVSTSALIRPVVQDTLLPTAAIIGGPGELNYFAQVSPLYAHYGLDMPMVMPRARFRVLEPRVVTLLSKLGLQPHDLEHPRESVLQRLAPVATELTPEVLERRLLDAIEPILESVPGLEDAVKRTRATMARAANRLAGRYARSLRTHDETVIGRVDRIQRSLFPHGEPQERVLGFPEFAARFGVDEFRQMVLSALVPFSYDVVTLGQR</sequence>
<dbReference type="InterPro" id="IPR055398">
    <property type="entry name" value="Rossmann-like_BshC"/>
</dbReference>
<proteinExistence type="predicted"/>
<dbReference type="GO" id="GO:0016874">
    <property type="term" value="F:ligase activity"/>
    <property type="evidence" value="ECO:0007669"/>
    <property type="project" value="UniProtKB-KW"/>
</dbReference>
<accession>A0A2W5VK21</accession>
<reference evidence="4 5" key="1">
    <citation type="submission" date="2017-08" db="EMBL/GenBank/DDBJ databases">
        <title>Infants hospitalized years apart are colonized by the same room-sourced microbial strains.</title>
        <authorList>
            <person name="Brooks B."/>
            <person name="Olm M.R."/>
            <person name="Firek B.A."/>
            <person name="Baker R."/>
            <person name="Thomas B.C."/>
            <person name="Morowitz M.J."/>
            <person name="Banfield J.F."/>
        </authorList>
    </citation>
    <scope>NUCLEOTIDE SEQUENCE [LARGE SCALE GENOMIC DNA]</scope>
    <source>
        <strain evidence="4">S2_003_000_R2_14</strain>
    </source>
</reference>
<organism evidence="4 5">
    <name type="scientific">Archangium gephyra</name>
    <dbReference type="NCBI Taxonomy" id="48"/>
    <lineage>
        <taxon>Bacteria</taxon>
        <taxon>Pseudomonadati</taxon>
        <taxon>Myxococcota</taxon>
        <taxon>Myxococcia</taxon>
        <taxon>Myxococcales</taxon>
        <taxon>Cystobacterineae</taxon>
        <taxon>Archangiaceae</taxon>
        <taxon>Archangium</taxon>
    </lineage>
</organism>
<dbReference type="Proteomes" id="UP000249061">
    <property type="component" value="Unassembled WGS sequence"/>
</dbReference>
<name>A0A2W5VK21_9BACT</name>
<feature type="domain" description="Bacillithiol biosynthesis BshC C-terminal coiled-coil" evidence="3">
    <location>
        <begin position="361"/>
        <end position="493"/>
    </location>
</feature>
<dbReference type="EMBL" id="QFQP01000016">
    <property type="protein sequence ID" value="PZR10751.1"/>
    <property type="molecule type" value="Genomic_DNA"/>
</dbReference>
<evidence type="ECO:0000256" key="1">
    <source>
        <dbReference type="ARBA" id="ARBA00022598"/>
    </source>
</evidence>
<dbReference type="InterPro" id="IPR011199">
    <property type="entry name" value="Bacillithiol_biosynth_BshC"/>
</dbReference>
<dbReference type="Pfam" id="PF10079">
    <property type="entry name" value="Rossmann-like_BshC"/>
    <property type="match status" value="1"/>
</dbReference>
<keyword evidence="1" id="KW-0436">Ligase</keyword>
<evidence type="ECO:0000259" key="2">
    <source>
        <dbReference type="Pfam" id="PF10079"/>
    </source>
</evidence>
<gene>
    <name evidence="4" type="primary">bshC</name>
    <name evidence="4" type="ORF">DI536_18920</name>
</gene>
<feature type="domain" description="Bacillithiol biosynthesis BshC N-terminal Rossmann-like" evidence="2">
    <location>
        <begin position="17"/>
        <end position="355"/>
    </location>
</feature>
<dbReference type="AlphaFoldDB" id="A0A2W5VK21"/>
<dbReference type="InterPro" id="IPR055399">
    <property type="entry name" value="CC_BshC"/>
</dbReference>
<protein>
    <submittedName>
        <fullName evidence="4">Bacillithiol biosynthesis cysteine-adding enzyme BshC</fullName>
    </submittedName>
</protein>
<evidence type="ECO:0000313" key="4">
    <source>
        <dbReference type="EMBL" id="PZR10751.1"/>
    </source>
</evidence>
<dbReference type="Pfam" id="PF24850">
    <property type="entry name" value="CC_BshC"/>
    <property type="match status" value="1"/>
</dbReference>
<evidence type="ECO:0000313" key="5">
    <source>
        <dbReference type="Proteomes" id="UP000249061"/>
    </source>
</evidence>
<evidence type="ECO:0000259" key="3">
    <source>
        <dbReference type="Pfam" id="PF24850"/>
    </source>
</evidence>
<dbReference type="NCBIfam" id="TIGR03998">
    <property type="entry name" value="thiol_BshC"/>
    <property type="match status" value="1"/>
</dbReference>
<comment type="caution">
    <text evidence="4">The sequence shown here is derived from an EMBL/GenBank/DDBJ whole genome shotgun (WGS) entry which is preliminary data.</text>
</comment>